<evidence type="ECO:0000313" key="2">
    <source>
        <dbReference type="EMBL" id="CEK48468.1"/>
    </source>
</evidence>
<dbReference type="EMBL" id="HACG01001603">
    <property type="protein sequence ID" value="CEK48468.1"/>
    <property type="molecule type" value="Transcribed_RNA"/>
</dbReference>
<dbReference type="AlphaFoldDB" id="A0A0B6XX97"/>
<accession>A0A0B6XX97</accession>
<organism evidence="2">
    <name type="scientific">Arion vulgaris</name>
    <dbReference type="NCBI Taxonomy" id="1028688"/>
    <lineage>
        <taxon>Eukaryota</taxon>
        <taxon>Metazoa</taxon>
        <taxon>Spiralia</taxon>
        <taxon>Lophotrochozoa</taxon>
        <taxon>Mollusca</taxon>
        <taxon>Gastropoda</taxon>
        <taxon>Heterobranchia</taxon>
        <taxon>Euthyneura</taxon>
        <taxon>Panpulmonata</taxon>
        <taxon>Eupulmonata</taxon>
        <taxon>Stylommatophora</taxon>
        <taxon>Helicina</taxon>
        <taxon>Arionoidea</taxon>
        <taxon>Arionidae</taxon>
        <taxon>Arion</taxon>
    </lineage>
</organism>
<protein>
    <submittedName>
        <fullName evidence="2">Uncharacterized protein</fullName>
    </submittedName>
</protein>
<name>A0A0B6XX97_9EUPU</name>
<feature type="non-terminal residue" evidence="2">
    <location>
        <position position="143"/>
    </location>
</feature>
<feature type="compositionally biased region" description="Polar residues" evidence="1">
    <location>
        <begin position="27"/>
        <end position="61"/>
    </location>
</feature>
<feature type="region of interest" description="Disordered" evidence="1">
    <location>
        <begin position="22"/>
        <end position="143"/>
    </location>
</feature>
<feature type="compositionally biased region" description="Basic and acidic residues" evidence="1">
    <location>
        <begin position="103"/>
        <end position="120"/>
    </location>
</feature>
<evidence type="ECO:0000256" key="1">
    <source>
        <dbReference type="SAM" id="MobiDB-lite"/>
    </source>
</evidence>
<reference evidence="2" key="1">
    <citation type="submission" date="2014-12" db="EMBL/GenBank/DDBJ databases">
        <title>Insight into the proteome of Arion vulgaris.</title>
        <authorList>
            <person name="Aradska J."/>
            <person name="Bulat T."/>
            <person name="Smidak R."/>
            <person name="Sarate P."/>
            <person name="Gangsoo J."/>
            <person name="Sialana F."/>
            <person name="Bilban M."/>
            <person name="Lubec G."/>
        </authorList>
    </citation>
    <scope>NUCLEOTIDE SEQUENCE</scope>
    <source>
        <tissue evidence="2">Skin</tissue>
    </source>
</reference>
<feature type="non-terminal residue" evidence="2">
    <location>
        <position position="1"/>
    </location>
</feature>
<proteinExistence type="predicted"/>
<gene>
    <name evidence="2" type="primary">ORF4069</name>
</gene>
<sequence length="143" mass="15792">VENLSIIGRSLPKADINILEQALAKTMSRQNHPHQPNPSPANSSTNLQEMSNEKPTTSDQIQNKDDKMLTDRGTLSDTSPPCPTETRSEPDLSTPKVKALSRFKVEVVKDDPMLPPKEDESMPDSPVENSKAEITGNKTTEKR</sequence>